<evidence type="ECO:0000259" key="4">
    <source>
        <dbReference type="Pfam" id="PF22725"/>
    </source>
</evidence>
<dbReference type="InterPro" id="IPR036291">
    <property type="entry name" value="NAD(P)-bd_dom_sf"/>
</dbReference>
<dbReference type="InterPro" id="IPR000683">
    <property type="entry name" value="Gfo/Idh/MocA-like_OxRdtase_N"/>
</dbReference>
<feature type="domain" description="GFO/IDH/MocA-like oxidoreductase" evidence="4">
    <location>
        <begin position="141"/>
        <end position="286"/>
    </location>
</feature>
<dbReference type="Gene3D" id="3.30.360.10">
    <property type="entry name" value="Dihydrodipicolinate Reductase, domain 2"/>
    <property type="match status" value="1"/>
</dbReference>
<dbReference type="Pfam" id="PF01408">
    <property type="entry name" value="GFO_IDH_MocA"/>
    <property type="match status" value="1"/>
</dbReference>
<dbReference type="OrthoDB" id="256869at2"/>
<dbReference type="SUPFAM" id="SSF55347">
    <property type="entry name" value="Glyceraldehyde-3-phosphate dehydrogenase-like, C-terminal domain"/>
    <property type="match status" value="1"/>
</dbReference>
<dbReference type="InterPro" id="IPR050463">
    <property type="entry name" value="Gfo/Idh/MocA_oxidrdct_glycsds"/>
</dbReference>
<evidence type="ECO:0000313" key="5">
    <source>
        <dbReference type="EMBL" id="KAB1642701.1"/>
    </source>
</evidence>
<sequence length="390" mass="41212">MTKEFRVALVGAGYAGQAHAFGYRNAQMADNLSGLRVVLDTVVDPNVELATQVAERYGFERTAADIDEVLKNPAIDAVSVALPNFVYREVLAKALRAGKHVFAEKPLGTSAAEAKELAEIAAESDRVAAVGFSFRRVPAVAAARQAVQQGKIGAAYFARGFYYADYALDPKSPRTWRFSQEKSGGGALIDIGAHVIDLMVHLLGPVKAVLSSSLTTLISERPLPAGGIGHQAKASETETAPVTNDDVALLTLEFESGAVASVQLSRVSAGTPNQLGFEVFGSDGHVSFDSTKSDEYSIFELGKSAAGADGPQRVISGPDMPYYADVSPMRARGTGTGYGEAFIAEIQEFIAAAVNEEAIETTFAATVHPMLVIQAALDSAQSQKPVEIRA</sequence>
<dbReference type="Pfam" id="PF22725">
    <property type="entry name" value="GFO_IDH_MocA_C3"/>
    <property type="match status" value="1"/>
</dbReference>
<dbReference type="Gene3D" id="3.40.50.720">
    <property type="entry name" value="NAD(P)-binding Rossmann-like Domain"/>
    <property type="match status" value="1"/>
</dbReference>
<organism evidence="5 6">
    <name type="scientific">Gulosibacter chungangensis</name>
    <dbReference type="NCBI Taxonomy" id="979746"/>
    <lineage>
        <taxon>Bacteria</taxon>
        <taxon>Bacillati</taxon>
        <taxon>Actinomycetota</taxon>
        <taxon>Actinomycetes</taxon>
        <taxon>Micrococcales</taxon>
        <taxon>Microbacteriaceae</taxon>
        <taxon>Gulosibacter</taxon>
    </lineage>
</organism>
<evidence type="ECO:0000256" key="1">
    <source>
        <dbReference type="ARBA" id="ARBA00023002"/>
    </source>
</evidence>
<evidence type="ECO:0000259" key="3">
    <source>
        <dbReference type="Pfam" id="PF01408"/>
    </source>
</evidence>
<dbReference type="PANTHER" id="PTHR43818:SF11">
    <property type="entry name" value="BCDNA.GH03377"/>
    <property type="match status" value="1"/>
</dbReference>
<dbReference type="Proteomes" id="UP000433493">
    <property type="component" value="Unassembled WGS sequence"/>
</dbReference>
<comment type="caution">
    <text evidence="5">The sequence shown here is derived from an EMBL/GenBank/DDBJ whole genome shotgun (WGS) entry which is preliminary data.</text>
</comment>
<keyword evidence="1" id="KW-0560">Oxidoreductase</keyword>
<dbReference type="EMBL" id="WBKB01000005">
    <property type="protein sequence ID" value="KAB1642701.1"/>
    <property type="molecule type" value="Genomic_DNA"/>
</dbReference>
<reference evidence="5 6" key="1">
    <citation type="submission" date="2019-09" db="EMBL/GenBank/DDBJ databases">
        <title>Phylogeny of genus Pseudoclavibacter and closely related genus.</title>
        <authorList>
            <person name="Li Y."/>
        </authorList>
    </citation>
    <scope>NUCLEOTIDE SEQUENCE [LARGE SCALE GENOMIC DNA]</scope>
    <source>
        <strain evidence="5 6">KCTC 13959</strain>
    </source>
</reference>
<dbReference type="RefSeq" id="WP_158052503.1">
    <property type="nucleotide sequence ID" value="NZ_WBKB01000005.1"/>
</dbReference>
<dbReference type="GO" id="GO:0000166">
    <property type="term" value="F:nucleotide binding"/>
    <property type="evidence" value="ECO:0007669"/>
    <property type="project" value="InterPro"/>
</dbReference>
<evidence type="ECO:0000256" key="2">
    <source>
        <dbReference type="ARBA" id="ARBA00023027"/>
    </source>
</evidence>
<keyword evidence="6" id="KW-1185">Reference proteome</keyword>
<keyword evidence="2" id="KW-0520">NAD</keyword>
<protein>
    <submittedName>
        <fullName evidence="5">Gfo/Idh/MocA family oxidoreductase</fullName>
    </submittedName>
</protein>
<name>A0A7J5BCM9_9MICO</name>
<gene>
    <name evidence="5" type="ORF">F8O05_09585</name>
</gene>
<feature type="domain" description="Gfo/Idh/MocA-like oxidoreductase N-terminal" evidence="3">
    <location>
        <begin position="5"/>
        <end position="132"/>
    </location>
</feature>
<dbReference type="SUPFAM" id="SSF51735">
    <property type="entry name" value="NAD(P)-binding Rossmann-fold domains"/>
    <property type="match status" value="1"/>
</dbReference>
<proteinExistence type="predicted"/>
<dbReference type="GO" id="GO:0016491">
    <property type="term" value="F:oxidoreductase activity"/>
    <property type="evidence" value="ECO:0007669"/>
    <property type="project" value="UniProtKB-KW"/>
</dbReference>
<evidence type="ECO:0000313" key="6">
    <source>
        <dbReference type="Proteomes" id="UP000433493"/>
    </source>
</evidence>
<dbReference type="PANTHER" id="PTHR43818">
    <property type="entry name" value="BCDNA.GH03377"/>
    <property type="match status" value="1"/>
</dbReference>
<accession>A0A7J5BCM9</accession>
<dbReference type="AlphaFoldDB" id="A0A7J5BCM9"/>
<dbReference type="InterPro" id="IPR055170">
    <property type="entry name" value="GFO_IDH_MocA-like_dom"/>
</dbReference>